<evidence type="ECO:0008006" key="3">
    <source>
        <dbReference type="Google" id="ProtNLM"/>
    </source>
</evidence>
<proteinExistence type="predicted"/>
<evidence type="ECO:0000313" key="2">
    <source>
        <dbReference type="Proteomes" id="UP001235720"/>
    </source>
</evidence>
<dbReference type="RefSeq" id="WP_289470346.1">
    <property type="nucleotide sequence ID" value="NZ_JAUCMM010000006.1"/>
</dbReference>
<comment type="caution">
    <text evidence="1">The sequence shown here is derived from an EMBL/GenBank/DDBJ whole genome shotgun (WGS) entry which is preliminary data.</text>
</comment>
<reference evidence="1 2" key="1">
    <citation type="submission" date="2023-06" db="EMBL/GenBank/DDBJ databases">
        <authorList>
            <person name="Feng G."/>
            <person name="Li J."/>
            <person name="Zhu H."/>
        </authorList>
    </citation>
    <scope>NUCLEOTIDE SEQUENCE [LARGE SCALE GENOMIC DNA]</scope>
    <source>
        <strain evidence="1 2">RHCJP20</strain>
    </source>
</reference>
<sequence length="418" mass="46346">MPDAPHPRILFEAVPDDLYRELEVLAGTAFRITASTLPWEIHDSDWDLLVSFADVPYRGRAIHSLTFGALGFRAFRQNGVERRTDREVPSFARETRVPEGIEGEQRRLLERSVVANDPGPGIRKGLRNLPPRFTKLVTAGEEHVAWAALFHYSTDLMWALPAETTHHVEWLALVLRLLHDVEPGRFPSEPDWRSRDDWATPEVLSTRAEVRALRIEKERVIADFDQRDAGYLAKLEVQQADAASGALRLLTGQGEDLVAAVAIALESFGFDVADMDDHHDEKTGAKLEDLRVSFATDVGVMWTALVEVKGYGKGAKVNDVGQVVARPALVFFKETGQEPEGLWHIANSFREQDPSTRPKALAGSADLTVLAASGGCFIDTRDLFRAWRDVTQGIATAAVVRASLVAAKERWEWPGASA</sequence>
<name>A0ABT7TGP0_9MICO</name>
<organism evidence="1 2">
    <name type="scientific">Curtobacterium subtropicum</name>
    <dbReference type="NCBI Taxonomy" id="3055138"/>
    <lineage>
        <taxon>Bacteria</taxon>
        <taxon>Bacillati</taxon>
        <taxon>Actinomycetota</taxon>
        <taxon>Actinomycetes</taxon>
        <taxon>Micrococcales</taxon>
        <taxon>Microbacteriaceae</taxon>
        <taxon>Curtobacterium</taxon>
    </lineage>
</organism>
<gene>
    <name evidence="1" type="ORF">QUG98_09755</name>
</gene>
<dbReference type="EMBL" id="JAUCMM010000006">
    <property type="protein sequence ID" value="MDM7888738.1"/>
    <property type="molecule type" value="Genomic_DNA"/>
</dbReference>
<accession>A0ABT7TGP0</accession>
<dbReference type="Proteomes" id="UP001235720">
    <property type="component" value="Unassembled WGS sequence"/>
</dbReference>
<keyword evidence="2" id="KW-1185">Reference proteome</keyword>
<protein>
    <recommendedName>
        <fullName evidence="3">Restriction endonuclease</fullName>
    </recommendedName>
</protein>
<evidence type="ECO:0000313" key="1">
    <source>
        <dbReference type="EMBL" id="MDM7888738.1"/>
    </source>
</evidence>